<dbReference type="Proteomes" id="UP000821865">
    <property type="component" value="Chromosome 1"/>
</dbReference>
<protein>
    <submittedName>
        <fullName evidence="1">Uncharacterized protein</fullName>
    </submittedName>
</protein>
<sequence length="172" mass="18846">MQPQSVSVGLVALAVLLAAALGHVVSSPVVEHGSIPNRARCEPLMIPLCRNFQYNETIMPNLLNHHDQEDAALEIHQFYPLVRINCSPDMQFFLCSLYAPACTIPADNPIPPCRSLCVSAREGCEPVLNKFGMNWPEPLDCNKFPEVSSSQLCVGEKATELPSNDTTSSPNR</sequence>
<dbReference type="EMBL" id="CM023470">
    <property type="protein sequence ID" value="KAH7978660.1"/>
    <property type="molecule type" value="Genomic_DNA"/>
</dbReference>
<reference evidence="1" key="1">
    <citation type="submission" date="2020-05" db="EMBL/GenBank/DDBJ databases">
        <title>Large-scale comparative analyses of tick genomes elucidate their genetic diversity and vector capacities.</title>
        <authorList>
            <person name="Jia N."/>
            <person name="Wang J."/>
            <person name="Shi W."/>
            <person name="Du L."/>
            <person name="Sun Y."/>
            <person name="Zhan W."/>
            <person name="Jiang J."/>
            <person name="Wang Q."/>
            <person name="Zhang B."/>
            <person name="Ji P."/>
            <person name="Sakyi L.B."/>
            <person name="Cui X."/>
            <person name="Yuan T."/>
            <person name="Jiang B."/>
            <person name="Yang W."/>
            <person name="Lam T.T.-Y."/>
            <person name="Chang Q."/>
            <person name="Ding S."/>
            <person name="Wang X."/>
            <person name="Zhu J."/>
            <person name="Ruan X."/>
            <person name="Zhao L."/>
            <person name="Wei J."/>
            <person name="Que T."/>
            <person name="Du C."/>
            <person name="Cheng J."/>
            <person name="Dai P."/>
            <person name="Han X."/>
            <person name="Huang E."/>
            <person name="Gao Y."/>
            <person name="Liu J."/>
            <person name="Shao H."/>
            <person name="Ye R."/>
            <person name="Li L."/>
            <person name="Wei W."/>
            <person name="Wang X."/>
            <person name="Wang C."/>
            <person name="Yang T."/>
            <person name="Huo Q."/>
            <person name="Li W."/>
            <person name="Guo W."/>
            <person name="Chen H."/>
            <person name="Zhou L."/>
            <person name="Ni X."/>
            <person name="Tian J."/>
            <person name="Zhou Y."/>
            <person name="Sheng Y."/>
            <person name="Liu T."/>
            <person name="Pan Y."/>
            <person name="Xia L."/>
            <person name="Li J."/>
            <person name="Zhao F."/>
            <person name="Cao W."/>
        </authorList>
    </citation>
    <scope>NUCLEOTIDE SEQUENCE</scope>
    <source>
        <strain evidence="1">Dsil-2018</strain>
    </source>
</reference>
<keyword evidence="2" id="KW-1185">Reference proteome</keyword>
<organism evidence="1 2">
    <name type="scientific">Dermacentor silvarum</name>
    <name type="common">Tick</name>
    <dbReference type="NCBI Taxonomy" id="543639"/>
    <lineage>
        <taxon>Eukaryota</taxon>
        <taxon>Metazoa</taxon>
        <taxon>Ecdysozoa</taxon>
        <taxon>Arthropoda</taxon>
        <taxon>Chelicerata</taxon>
        <taxon>Arachnida</taxon>
        <taxon>Acari</taxon>
        <taxon>Parasitiformes</taxon>
        <taxon>Ixodida</taxon>
        <taxon>Ixodoidea</taxon>
        <taxon>Ixodidae</taxon>
        <taxon>Rhipicephalinae</taxon>
        <taxon>Dermacentor</taxon>
    </lineage>
</organism>
<evidence type="ECO:0000313" key="2">
    <source>
        <dbReference type="Proteomes" id="UP000821865"/>
    </source>
</evidence>
<evidence type="ECO:0000313" key="1">
    <source>
        <dbReference type="EMBL" id="KAH7978660.1"/>
    </source>
</evidence>
<name>A0ACB8DVX8_DERSI</name>
<proteinExistence type="predicted"/>
<gene>
    <name evidence="1" type="ORF">HPB49_006306</name>
</gene>
<accession>A0ACB8DVX8</accession>
<comment type="caution">
    <text evidence="1">The sequence shown here is derived from an EMBL/GenBank/DDBJ whole genome shotgun (WGS) entry which is preliminary data.</text>
</comment>